<dbReference type="RefSeq" id="WP_200355087.1">
    <property type="nucleotide sequence ID" value="NZ_JAENIL010000012.1"/>
</dbReference>
<organism evidence="1 2">
    <name type="scientific">Pelagicoccus mobilis</name>
    <dbReference type="NCBI Taxonomy" id="415221"/>
    <lineage>
        <taxon>Bacteria</taxon>
        <taxon>Pseudomonadati</taxon>
        <taxon>Verrucomicrobiota</taxon>
        <taxon>Opitutia</taxon>
        <taxon>Puniceicoccales</taxon>
        <taxon>Pelagicoccaceae</taxon>
        <taxon>Pelagicoccus</taxon>
    </lineage>
</organism>
<dbReference type="InterPro" id="IPR005358">
    <property type="entry name" value="Puta_zinc/iron-chelating_dom"/>
</dbReference>
<reference evidence="1" key="1">
    <citation type="submission" date="2021-01" db="EMBL/GenBank/DDBJ databases">
        <title>Modified the classification status of verrucomicrobia.</title>
        <authorList>
            <person name="Feng X."/>
        </authorList>
    </citation>
    <scope>NUCLEOTIDE SEQUENCE</scope>
    <source>
        <strain evidence="1">KCTC 13126</strain>
    </source>
</reference>
<dbReference type="AlphaFoldDB" id="A0A934RXT5"/>
<dbReference type="Pfam" id="PF03692">
    <property type="entry name" value="CxxCxxCC"/>
    <property type="match status" value="1"/>
</dbReference>
<dbReference type="Proteomes" id="UP000617628">
    <property type="component" value="Unassembled WGS sequence"/>
</dbReference>
<evidence type="ECO:0000313" key="2">
    <source>
        <dbReference type="Proteomes" id="UP000617628"/>
    </source>
</evidence>
<dbReference type="EMBL" id="JAENIL010000012">
    <property type="protein sequence ID" value="MBK1876796.1"/>
    <property type="molecule type" value="Genomic_DNA"/>
</dbReference>
<gene>
    <name evidence="1" type="ORF">JIN87_07950</name>
</gene>
<comment type="caution">
    <text evidence="1">The sequence shown here is derived from an EMBL/GenBank/DDBJ whole genome shotgun (WGS) entry which is preliminary data.</text>
</comment>
<name>A0A934RXT5_9BACT</name>
<sequence length="113" mass="13081">MPCDSRKVSASKEAFDCTACGACCRCFPIFAGEADAQREPRIREEARLLEAHMRSEERSYRLFPLPFLDCCPFLRENLLCRIYESRPRVCRRFEVGSDQCLEARRRIGIVDAI</sequence>
<accession>A0A934RXT5</accession>
<keyword evidence="2" id="KW-1185">Reference proteome</keyword>
<proteinExistence type="predicted"/>
<protein>
    <submittedName>
        <fullName evidence="1">YkgJ family cysteine cluster protein</fullName>
    </submittedName>
</protein>
<evidence type="ECO:0000313" key="1">
    <source>
        <dbReference type="EMBL" id="MBK1876796.1"/>
    </source>
</evidence>